<proteinExistence type="predicted"/>
<feature type="compositionally biased region" description="Low complexity" evidence="1">
    <location>
        <begin position="147"/>
        <end position="160"/>
    </location>
</feature>
<feature type="region of interest" description="Disordered" evidence="1">
    <location>
        <begin position="138"/>
        <end position="160"/>
    </location>
</feature>
<feature type="compositionally biased region" description="Polar residues" evidence="1">
    <location>
        <begin position="80"/>
        <end position="90"/>
    </location>
</feature>
<feature type="non-terminal residue" evidence="2">
    <location>
        <position position="1"/>
    </location>
</feature>
<evidence type="ECO:0000313" key="3">
    <source>
        <dbReference type="Proteomes" id="UP000837857"/>
    </source>
</evidence>
<sequence>MIRFLHDSTVKPARGVGRRLQRRPMNTKRAVSAQYLHLELRARGQTSVAALAAYLRPSARGPTAAPAMNSPPPNGSSGSVTDSKWATPSNVGGHLTRVLPRLIVGLIPRRGHSNVPNAPRTGHALCIWFTARRAAVPGMGPRRSLSRNRSLQRISASPDP</sequence>
<protein>
    <submittedName>
        <fullName evidence="2">Uncharacterized protein</fullName>
    </submittedName>
</protein>
<feature type="region of interest" description="Disordered" evidence="1">
    <location>
        <begin position="60"/>
        <end position="92"/>
    </location>
</feature>
<reference evidence="2" key="1">
    <citation type="submission" date="2022-03" db="EMBL/GenBank/DDBJ databases">
        <authorList>
            <person name="Martin H S."/>
        </authorList>
    </citation>
    <scope>NUCLEOTIDE SEQUENCE</scope>
</reference>
<evidence type="ECO:0000313" key="2">
    <source>
        <dbReference type="EMBL" id="CAH2044697.1"/>
    </source>
</evidence>
<keyword evidence="3" id="KW-1185">Reference proteome</keyword>
<organism evidence="2 3">
    <name type="scientific">Iphiclides podalirius</name>
    <name type="common">scarce swallowtail</name>
    <dbReference type="NCBI Taxonomy" id="110791"/>
    <lineage>
        <taxon>Eukaryota</taxon>
        <taxon>Metazoa</taxon>
        <taxon>Ecdysozoa</taxon>
        <taxon>Arthropoda</taxon>
        <taxon>Hexapoda</taxon>
        <taxon>Insecta</taxon>
        <taxon>Pterygota</taxon>
        <taxon>Neoptera</taxon>
        <taxon>Endopterygota</taxon>
        <taxon>Lepidoptera</taxon>
        <taxon>Glossata</taxon>
        <taxon>Ditrysia</taxon>
        <taxon>Papilionoidea</taxon>
        <taxon>Papilionidae</taxon>
        <taxon>Papilioninae</taxon>
        <taxon>Iphiclides</taxon>
    </lineage>
</organism>
<gene>
    <name evidence="2" type="ORF">IPOD504_LOCUS4743</name>
</gene>
<evidence type="ECO:0000256" key="1">
    <source>
        <dbReference type="SAM" id="MobiDB-lite"/>
    </source>
</evidence>
<dbReference type="Proteomes" id="UP000837857">
    <property type="component" value="Chromosome 16"/>
</dbReference>
<name>A0ABN8I2S0_9NEOP</name>
<dbReference type="EMBL" id="OW152828">
    <property type="protein sequence ID" value="CAH2044697.1"/>
    <property type="molecule type" value="Genomic_DNA"/>
</dbReference>
<accession>A0ABN8I2S0</accession>